<sequence>MFVNRKSDLEYLRLANPVTELSSPNNPNNTQQSHTYRQHLCHLDMAHGQTAIAASDARAVSKLYAQIRSNQKAMHFQRPLPNMLTQFRTDHARDVTIAHPVQHILPSFPEGNSPSISAAIWLYSRFISYALPIFHTLLHREPELTPRDGASEPPVWLYPEPLQDLTQEQEDYTWTFLGRIGPKLKWIVDEDGANGIQGWTRRCRDLPLLSESLEGCGSIIATAASEMQVVEDAFQYGTIEDHKEYSFDLAVLWLHELSHAIVLAVVPRLEGAKNEAVYLGPDASTSEDGFEVENRLFGGRLSGCSERKLNAKKVLQEWPDVKTIRVTREAGFMLLTRGSAESLTREWTIRWKVEPSYWERMFEDGFWTKGLVGGQSKNGSWRKDLVDGRSGALWPDKSIGGVYHFDGGEQFEEEKEILERELEIEGYERRRNGLFVRKGLEFETEAMYEPDSDGTDETDSDGMGNVEMGDFGDVKTGESEDAEMTDAE</sequence>
<reference evidence="2 3" key="1">
    <citation type="submission" date="2016-10" db="EMBL/GenBank/DDBJ databases">
        <authorList>
            <person name="Varghese N."/>
        </authorList>
    </citation>
    <scope>NUCLEOTIDE SEQUENCE [LARGE SCALE GENOMIC DNA]</scope>
</reference>
<feature type="compositionally biased region" description="Acidic residues" evidence="1">
    <location>
        <begin position="445"/>
        <end position="460"/>
    </location>
</feature>
<name>A0A1Y6LAT1_ZYMTR</name>
<evidence type="ECO:0000313" key="2">
    <source>
        <dbReference type="EMBL" id="SMY20420.1"/>
    </source>
</evidence>
<accession>A0A1Y6LAT1</accession>
<dbReference type="Proteomes" id="UP000215453">
    <property type="component" value="Chromosome 1"/>
</dbReference>
<feature type="region of interest" description="Disordered" evidence="1">
    <location>
        <begin position="445"/>
        <end position="488"/>
    </location>
</feature>
<protein>
    <submittedName>
        <fullName evidence="2">Uncharacterized protein</fullName>
    </submittedName>
</protein>
<feature type="compositionally biased region" description="Acidic residues" evidence="1">
    <location>
        <begin position="479"/>
        <end position="488"/>
    </location>
</feature>
<dbReference type="AlphaFoldDB" id="A0A1Y6LAT1"/>
<dbReference type="EMBL" id="LT882676">
    <property type="protein sequence ID" value="SMY20420.1"/>
    <property type="molecule type" value="Genomic_DNA"/>
</dbReference>
<evidence type="ECO:0000313" key="3">
    <source>
        <dbReference type="Proteomes" id="UP000215453"/>
    </source>
</evidence>
<gene>
    <name evidence="2" type="ORF">ZT1A5_G1855</name>
</gene>
<evidence type="ECO:0000256" key="1">
    <source>
        <dbReference type="SAM" id="MobiDB-lite"/>
    </source>
</evidence>
<organism evidence="2 3">
    <name type="scientific">Zymoseptoria tritici ST99CH_1A5</name>
    <dbReference type="NCBI Taxonomy" id="1276529"/>
    <lineage>
        <taxon>Eukaryota</taxon>
        <taxon>Fungi</taxon>
        <taxon>Dikarya</taxon>
        <taxon>Ascomycota</taxon>
        <taxon>Pezizomycotina</taxon>
        <taxon>Dothideomycetes</taxon>
        <taxon>Dothideomycetidae</taxon>
        <taxon>Mycosphaerellales</taxon>
        <taxon>Mycosphaerellaceae</taxon>
        <taxon>Zymoseptoria</taxon>
    </lineage>
</organism>
<proteinExistence type="predicted"/>